<name>A0A1F6AIR6_9BACT</name>
<feature type="transmembrane region" description="Helical" evidence="5">
    <location>
        <begin position="53"/>
        <end position="72"/>
    </location>
</feature>
<reference evidence="7 8" key="1">
    <citation type="journal article" date="2016" name="Nat. Commun.">
        <title>Thousands of microbial genomes shed light on interconnected biogeochemical processes in an aquifer system.</title>
        <authorList>
            <person name="Anantharaman K."/>
            <person name="Brown C.T."/>
            <person name="Hug L.A."/>
            <person name="Sharon I."/>
            <person name="Castelle C.J."/>
            <person name="Probst A.J."/>
            <person name="Thomas B.C."/>
            <person name="Singh A."/>
            <person name="Wilkins M.J."/>
            <person name="Karaoz U."/>
            <person name="Brodie E.L."/>
            <person name="Williams K.H."/>
            <person name="Hubbard S.S."/>
            <person name="Banfield J.F."/>
        </authorList>
    </citation>
    <scope>NUCLEOTIDE SEQUENCE [LARGE SCALE GENOMIC DNA]</scope>
</reference>
<keyword evidence="4 5" id="KW-0472">Membrane</keyword>
<dbReference type="AlphaFoldDB" id="A0A1F6AIR6"/>
<dbReference type="InterPro" id="IPR051533">
    <property type="entry name" value="WaaL-like"/>
</dbReference>
<feature type="transmembrane region" description="Helical" evidence="5">
    <location>
        <begin position="212"/>
        <end position="229"/>
    </location>
</feature>
<feature type="transmembrane region" description="Helical" evidence="5">
    <location>
        <begin position="78"/>
        <end position="98"/>
    </location>
</feature>
<feature type="transmembrane region" description="Helical" evidence="5">
    <location>
        <begin position="324"/>
        <end position="346"/>
    </location>
</feature>
<evidence type="ECO:0000256" key="1">
    <source>
        <dbReference type="ARBA" id="ARBA00004141"/>
    </source>
</evidence>
<evidence type="ECO:0000256" key="3">
    <source>
        <dbReference type="ARBA" id="ARBA00022989"/>
    </source>
</evidence>
<comment type="caution">
    <text evidence="7">The sequence shown here is derived from an EMBL/GenBank/DDBJ whole genome shotgun (WGS) entry which is preliminary data.</text>
</comment>
<feature type="transmembrane region" description="Helical" evidence="5">
    <location>
        <begin position="143"/>
        <end position="167"/>
    </location>
</feature>
<dbReference type="PANTHER" id="PTHR37422">
    <property type="entry name" value="TEICHURONIC ACID BIOSYNTHESIS PROTEIN TUAE"/>
    <property type="match status" value="1"/>
</dbReference>
<dbReference type="Proteomes" id="UP000178759">
    <property type="component" value="Unassembled WGS sequence"/>
</dbReference>
<accession>A0A1F6AIR6</accession>
<feature type="domain" description="O-antigen ligase-related" evidence="6">
    <location>
        <begin position="179"/>
        <end position="313"/>
    </location>
</feature>
<keyword evidence="2 5" id="KW-0812">Transmembrane</keyword>
<dbReference type="STRING" id="1798392.A3A79_05445"/>
<comment type="subcellular location">
    <subcellularLocation>
        <location evidence="1">Membrane</location>
        <topology evidence="1">Multi-pass membrane protein</topology>
    </subcellularLocation>
</comment>
<gene>
    <name evidence="7" type="ORF">A3A79_05445</name>
</gene>
<proteinExistence type="predicted"/>
<keyword evidence="3 5" id="KW-1133">Transmembrane helix</keyword>
<feature type="transmembrane region" description="Helical" evidence="5">
    <location>
        <begin position="20"/>
        <end position="41"/>
    </location>
</feature>
<evidence type="ECO:0000259" key="6">
    <source>
        <dbReference type="Pfam" id="PF04932"/>
    </source>
</evidence>
<dbReference type="Pfam" id="PF04932">
    <property type="entry name" value="Wzy_C"/>
    <property type="match status" value="1"/>
</dbReference>
<sequence>MKWLYLLLFVTLPLGQLGAIPIFAGVTIYAHDLALVLLLIFSRKKEFKGRLRYPIVFFIWTAVVSLLSNAYRFPESEIIVSSLYLVRWMLYASIYFVIQGVSPKFLLKGLYGFGVALSGLGIVQYFLYPYLRNLSYLGWDPHLFRVFSTLLDPNFAGLIFILTLFLGAKQKYPLITQGITLAAFFLTFSRSSYLAFLVGITLWLFATKKAKYIVAVVTIFLLVLVFLPKPDGEGVKLFRTVSTFARIGNWQRGLTLISQPRPFGHGFNTLRYEQRERGWVDDSQMISKAGAGLDNSLLFVLATTGILGFAAYIWLLWTQFKIKSLLLTTTLVAVIIHSLFSNSLFYPWLMVWMWILTAAEEGASVGS</sequence>
<evidence type="ECO:0000256" key="5">
    <source>
        <dbReference type="SAM" id="Phobius"/>
    </source>
</evidence>
<evidence type="ECO:0000313" key="7">
    <source>
        <dbReference type="EMBL" id="OGG24599.1"/>
    </source>
</evidence>
<evidence type="ECO:0000256" key="2">
    <source>
        <dbReference type="ARBA" id="ARBA00022692"/>
    </source>
</evidence>
<protein>
    <recommendedName>
        <fullName evidence="6">O-antigen ligase-related domain-containing protein</fullName>
    </recommendedName>
</protein>
<evidence type="ECO:0000256" key="4">
    <source>
        <dbReference type="ARBA" id="ARBA00023136"/>
    </source>
</evidence>
<feature type="transmembrane region" description="Helical" evidence="5">
    <location>
        <begin position="179"/>
        <end position="206"/>
    </location>
</feature>
<feature type="transmembrane region" description="Helical" evidence="5">
    <location>
        <begin position="297"/>
        <end position="318"/>
    </location>
</feature>
<dbReference type="PANTHER" id="PTHR37422:SF13">
    <property type="entry name" value="LIPOPOLYSACCHARIDE BIOSYNTHESIS PROTEIN PA4999-RELATED"/>
    <property type="match status" value="1"/>
</dbReference>
<organism evidence="7 8">
    <name type="scientific">Candidatus Gottesmanbacteria bacterium RIFCSPLOWO2_01_FULL_43_11b</name>
    <dbReference type="NCBI Taxonomy" id="1798392"/>
    <lineage>
        <taxon>Bacteria</taxon>
        <taxon>Candidatus Gottesmaniibacteriota</taxon>
    </lineage>
</organism>
<evidence type="ECO:0000313" key="8">
    <source>
        <dbReference type="Proteomes" id="UP000178759"/>
    </source>
</evidence>
<dbReference type="GO" id="GO:0016020">
    <property type="term" value="C:membrane"/>
    <property type="evidence" value="ECO:0007669"/>
    <property type="project" value="UniProtKB-SubCell"/>
</dbReference>
<dbReference type="EMBL" id="MFJV01000001">
    <property type="protein sequence ID" value="OGG24599.1"/>
    <property type="molecule type" value="Genomic_DNA"/>
</dbReference>
<dbReference type="InterPro" id="IPR007016">
    <property type="entry name" value="O-antigen_ligase-rel_domated"/>
</dbReference>
<feature type="transmembrane region" description="Helical" evidence="5">
    <location>
        <begin position="110"/>
        <end position="131"/>
    </location>
</feature>